<comment type="caution">
    <text evidence="1">The sequence shown here is derived from an EMBL/GenBank/DDBJ whole genome shotgun (WGS) entry which is preliminary data.</text>
</comment>
<dbReference type="Proteomes" id="UP000289372">
    <property type="component" value="Unassembled WGS sequence"/>
</dbReference>
<reference evidence="1 2" key="1">
    <citation type="submission" date="2018-02" db="EMBL/GenBank/DDBJ databases">
        <title>Characterization of Xanthomonas diversity in transplant houses and field plants.</title>
        <authorList>
            <person name="Abrahamian P."/>
            <person name="Timilsina S."/>
            <person name="Minsavage G.V."/>
            <person name="Goss E.M."/>
            <person name="Jones J.B."/>
            <person name="Vallad G.E."/>
        </authorList>
    </citation>
    <scope>NUCLEOTIDE SEQUENCE [LARGE SCALE GENOMIC DNA]</scope>
    <source>
        <strain evidence="1 2">GEV2132</strain>
    </source>
</reference>
<dbReference type="AlphaFoldDB" id="A0AAQ1C0T7"/>
<sequence>MARNGKRLQQDQHCLPAPQILRQRAAWPRGRVACGAVGLAHPGAGADDGGRHCLGVMCGFPHGCPTAVTRRRA</sequence>
<evidence type="ECO:0000313" key="1">
    <source>
        <dbReference type="EMBL" id="RXD57046.1"/>
    </source>
</evidence>
<proteinExistence type="predicted"/>
<evidence type="ECO:0000313" key="2">
    <source>
        <dbReference type="Proteomes" id="UP000289372"/>
    </source>
</evidence>
<protein>
    <submittedName>
        <fullName evidence="1">Uncharacterized protein</fullName>
    </submittedName>
</protein>
<gene>
    <name evidence="1" type="ORF">DB769_01785</name>
</gene>
<name>A0AAQ1C0T7_XANPE</name>
<accession>A0AAQ1C0T7</accession>
<dbReference type="EMBL" id="PUUL01000012">
    <property type="protein sequence ID" value="RXD57046.1"/>
    <property type="molecule type" value="Genomic_DNA"/>
</dbReference>
<organism evidence="1 2">
    <name type="scientific">Xanthomonas perforans</name>
    <dbReference type="NCBI Taxonomy" id="442694"/>
    <lineage>
        <taxon>Bacteria</taxon>
        <taxon>Pseudomonadati</taxon>
        <taxon>Pseudomonadota</taxon>
        <taxon>Gammaproteobacteria</taxon>
        <taxon>Lysobacterales</taxon>
        <taxon>Lysobacteraceae</taxon>
        <taxon>Xanthomonas</taxon>
    </lineage>
</organism>